<evidence type="ECO:0000256" key="1">
    <source>
        <dbReference type="SAM" id="MobiDB-lite"/>
    </source>
</evidence>
<gene>
    <name evidence="2" type="ORF">B0J13DRAFT_47748</name>
</gene>
<reference evidence="2" key="1">
    <citation type="journal article" date="2021" name="Nat. Commun.">
        <title>Genetic determinants of endophytism in the Arabidopsis root mycobiome.</title>
        <authorList>
            <person name="Mesny F."/>
            <person name="Miyauchi S."/>
            <person name="Thiergart T."/>
            <person name="Pickel B."/>
            <person name="Atanasova L."/>
            <person name="Karlsson M."/>
            <person name="Huettel B."/>
            <person name="Barry K.W."/>
            <person name="Haridas S."/>
            <person name="Chen C."/>
            <person name="Bauer D."/>
            <person name="Andreopoulos W."/>
            <person name="Pangilinan J."/>
            <person name="LaButti K."/>
            <person name="Riley R."/>
            <person name="Lipzen A."/>
            <person name="Clum A."/>
            <person name="Drula E."/>
            <person name="Henrissat B."/>
            <person name="Kohler A."/>
            <person name="Grigoriev I.V."/>
            <person name="Martin F.M."/>
            <person name="Hacquard S."/>
        </authorList>
    </citation>
    <scope>NUCLEOTIDE SEQUENCE</scope>
    <source>
        <strain evidence="2">MPI-CAGE-AT-0021</strain>
    </source>
</reference>
<comment type="caution">
    <text evidence="2">The sequence shown here is derived from an EMBL/GenBank/DDBJ whole genome shotgun (WGS) entry which is preliminary data.</text>
</comment>
<proteinExistence type="predicted"/>
<sequence>MKGKTFQKAMVKWDSHQLSKRTLQVDGDWSGALTQQRCMQLCTACLPLLGFASCAVDRPGFTRFTRACEVVNDPKTVASPFCCARSLLPVLQMGGPKPRPPTTKKGHKDMSKANHPIHHPSSPMLSRQRKVNKRRVHAPVSETRAESQAQGRAVTNRPIGPASTAHCTPSPPYPFSAGYPERQALGGVIHPPLLLIHKFIRGLYPKPIVMSGGLINVTCLARRGFWGLDQLRLTRNRRLS</sequence>
<accession>A0A9P9EUK5</accession>
<name>A0A9P9EUK5_9HYPO</name>
<dbReference type="Proteomes" id="UP000717696">
    <property type="component" value="Unassembled WGS sequence"/>
</dbReference>
<protein>
    <submittedName>
        <fullName evidence="2">Uncharacterized protein</fullName>
    </submittedName>
</protein>
<feature type="compositionally biased region" description="Basic residues" evidence="1">
    <location>
        <begin position="127"/>
        <end position="137"/>
    </location>
</feature>
<dbReference type="AlphaFoldDB" id="A0A9P9EUK5"/>
<keyword evidence="3" id="KW-1185">Reference proteome</keyword>
<feature type="region of interest" description="Disordered" evidence="1">
    <location>
        <begin position="93"/>
        <end position="166"/>
    </location>
</feature>
<dbReference type="EMBL" id="JAGMUU010000010">
    <property type="protein sequence ID" value="KAH7144606.1"/>
    <property type="molecule type" value="Genomic_DNA"/>
</dbReference>
<evidence type="ECO:0000313" key="2">
    <source>
        <dbReference type="EMBL" id="KAH7144606.1"/>
    </source>
</evidence>
<evidence type="ECO:0000313" key="3">
    <source>
        <dbReference type="Proteomes" id="UP000717696"/>
    </source>
</evidence>
<organism evidence="2 3">
    <name type="scientific">Dactylonectria estremocensis</name>
    <dbReference type="NCBI Taxonomy" id="1079267"/>
    <lineage>
        <taxon>Eukaryota</taxon>
        <taxon>Fungi</taxon>
        <taxon>Dikarya</taxon>
        <taxon>Ascomycota</taxon>
        <taxon>Pezizomycotina</taxon>
        <taxon>Sordariomycetes</taxon>
        <taxon>Hypocreomycetidae</taxon>
        <taxon>Hypocreales</taxon>
        <taxon>Nectriaceae</taxon>
        <taxon>Dactylonectria</taxon>
    </lineage>
</organism>